<name>A0A9E7UB73_9EURY</name>
<dbReference type="GeneID" id="74940864"/>
<accession>A0A9E7UB73</accession>
<evidence type="ECO:0000313" key="2">
    <source>
        <dbReference type="EMBL" id="UWM54782.1"/>
    </source>
</evidence>
<dbReference type="InterPro" id="IPR032466">
    <property type="entry name" value="Metal_Hydrolase"/>
</dbReference>
<gene>
    <name evidence="2" type="ORF">N0B31_00540</name>
</gene>
<proteinExistence type="predicted"/>
<dbReference type="KEGG" id="ssai:N0B31_00540"/>
<dbReference type="Pfam" id="PF04909">
    <property type="entry name" value="Amidohydro_2"/>
    <property type="match status" value="1"/>
</dbReference>
<evidence type="ECO:0000259" key="1">
    <source>
        <dbReference type="Pfam" id="PF04909"/>
    </source>
</evidence>
<protein>
    <submittedName>
        <fullName evidence="2">Amidohydrolase family protein</fullName>
    </submittedName>
</protein>
<dbReference type="InterPro" id="IPR006680">
    <property type="entry name" value="Amidohydro-rel"/>
</dbReference>
<dbReference type="Proteomes" id="UP001057580">
    <property type="component" value="Chromosome"/>
</dbReference>
<keyword evidence="3" id="KW-1185">Reference proteome</keyword>
<dbReference type="AlphaFoldDB" id="A0A9E7UB73"/>
<sequence length="275" mass="29996">MLELEHDFRVVDVGATLDPDGVDRRRGREVAPERLEREFLQAGIVRAVVAPGPIPAAGRPEEGYLAANNAVARRCVERPFVPFARLAGPRVPDSGATSRLRNLTARRLPHHADPEDVESYGYGDRFEGFVLDPVVDGLPDEEVLRTLADVGLPVRVHAGSGFGPHAVADALLEFEFPTVLASFGGYPLDRDRMGAAIDLLDRYDHLHLDTAAVRFREPLERALKEHPDRVLFGSGAPDVHPSVAVMELLTCSVPEDAMRKAFDANPSRVVPALAP</sequence>
<dbReference type="Gene3D" id="3.20.20.140">
    <property type="entry name" value="Metal-dependent hydrolases"/>
    <property type="match status" value="1"/>
</dbReference>
<dbReference type="RefSeq" id="WP_260593770.1">
    <property type="nucleotide sequence ID" value="NZ_CP104003.1"/>
</dbReference>
<reference evidence="2" key="1">
    <citation type="submission" date="2022-09" db="EMBL/GenBank/DDBJ databases">
        <title>Diverse halophilic archaea isolated from saline environments.</title>
        <authorList>
            <person name="Cui H.-L."/>
        </authorList>
    </citation>
    <scope>NUCLEOTIDE SEQUENCE</scope>
    <source>
        <strain evidence="2">ZS-35-S2</strain>
    </source>
</reference>
<dbReference type="SUPFAM" id="SSF51556">
    <property type="entry name" value="Metallo-dependent hydrolases"/>
    <property type="match status" value="1"/>
</dbReference>
<dbReference type="EMBL" id="CP104003">
    <property type="protein sequence ID" value="UWM54782.1"/>
    <property type="molecule type" value="Genomic_DNA"/>
</dbReference>
<evidence type="ECO:0000313" key="3">
    <source>
        <dbReference type="Proteomes" id="UP001057580"/>
    </source>
</evidence>
<organism evidence="2 3">
    <name type="scientific">Salinirubellus salinus</name>
    <dbReference type="NCBI Taxonomy" id="1364945"/>
    <lineage>
        <taxon>Archaea</taxon>
        <taxon>Methanobacteriati</taxon>
        <taxon>Methanobacteriota</taxon>
        <taxon>Stenosarchaea group</taxon>
        <taxon>Halobacteria</taxon>
        <taxon>Halobacteriales</taxon>
        <taxon>Natronomonadaceae</taxon>
        <taxon>Salinirubellus</taxon>
    </lineage>
</organism>
<dbReference type="GO" id="GO:0016787">
    <property type="term" value="F:hydrolase activity"/>
    <property type="evidence" value="ECO:0007669"/>
    <property type="project" value="InterPro"/>
</dbReference>
<feature type="domain" description="Amidohydrolase-related" evidence="1">
    <location>
        <begin position="106"/>
        <end position="270"/>
    </location>
</feature>